<proteinExistence type="predicted"/>
<dbReference type="GO" id="GO:0010499">
    <property type="term" value="P:proteasomal ubiquitin-independent protein catabolic process"/>
    <property type="evidence" value="ECO:0007669"/>
    <property type="project" value="TreeGrafter"/>
</dbReference>
<dbReference type="InterPro" id="IPR055455">
    <property type="entry name" value="HEAT_PSME4"/>
</dbReference>
<dbReference type="STRING" id="29170.A0A368H1B0"/>
<feature type="domain" description="Proteasome activator complex subunit 4-like HEAT repeat-like" evidence="2">
    <location>
        <begin position="2"/>
        <end position="102"/>
    </location>
</feature>
<organism evidence="3 4">
    <name type="scientific">Ancylostoma caninum</name>
    <name type="common">Dog hookworm</name>
    <dbReference type="NCBI Taxonomy" id="29170"/>
    <lineage>
        <taxon>Eukaryota</taxon>
        <taxon>Metazoa</taxon>
        <taxon>Ecdysozoa</taxon>
        <taxon>Nematoda</taxon>
        <taxon>Chromadorea</taxon>
        <taxon>Rhabditida</taxon>
        <taxon>Rhabditina</taxon>
        <taxon>Rhabditomorpha</taxon>
        <taxon>Strongyloidea</taxon>
        <taxon>Ancylostomatidae</taxon>
        <taxon>Ancylostomatinae</taxon>
        <taxon>Ancylostoma</taxon>
    </lineage>
</organism>
<evidence type="ECO:0000313" key="4">
    <source>
        <dbReference type="Proteomes" id="UP000252519"/>
    </source>
</evidence>
<dbReference type="GO" id="GO:0005829">
    <property type="term" value="C:cytosol"/>
    <property type="evidence" value="ECO:0007669"/>
    <property type="project" value="TreeGrafter"/>
</dbReference>
<dbReference type="Pfam" id="PF23096">
    <property type="entry name" value="HEAT_PSME4"/>
    <property type="match status" value="1"/>
</dbReference>
<evidence type="ECO:0000259" key="1">
    <source>
        <dbReference type="Pfam" id="PF11919"/>
    </source>
</evidence>
<dbReference type="EMBL" id="JOJR01000038">
    <property type="protein sequence ID" value="RCN49065.1"/>
    <property type="molecule type" value="Genomic_DNA"/>
</dbReference>
<name>A0A368H1B0_ANCCA</name>
<dbReference type="Pfam" id="PF11919">
    <property type="entry name" value="PSME4_C"/>
    <property type="match status" value="1"/>
</dbReference>
<evidence type="ECO:0000313" key="3">
    <source>
        <dbReference type="EMBL" id="RCN49065.1"/>
    </source>
</evidence>
<dbReference type="PANTHER" id="PTHR32170:SF4">
    <property type="entry name" value="DUF3437 DOMAIN-CONTAINING PROTEIN-RELATED"/>
    <property type="match status" value="1"/>
</dbReference>
<dbReference type="SUPFAM" id="SSF48371">
    <property type="entry name" value="ARM repeat"/>
    <property type="match status" value="1"/>
</dbReference>
<dbReference type="Proteomes" id="UP000252519">
    <property type="component" value="Unassembled WGS sequence"/>
</dbReference>
<dbReference type="OrthoDB" id="5848339at2759"/>
<dbReference type="InterPro" id="IPR016024">
    <property type="entry name" value="ARM-type_fold"/>
</dbReference>
<sequence>MELLKCRQRAEQRLAAEFFAGVAMGTKYRGFKALNELWGWLAPAVDLMYDYLNADAHFSWHTCLTTILNRDDTRRYWWLIEQLLKGMARPAPTAWHQAVALKNISAVLDANMNNDFKGVPKRFHVESIDFWLQRFEGNLGETASNRSGIASAQGSETSLLAQRGTGLKVDEVPGDAGLKMEELAAKLAEASVSSTSIDVAQNYLRTLLEFLLQYYEDSITCLTPGIVTLFPVLLDYANEEDAEVMGSYKDMDIKYSASLLIHDYMSSLLLTPNFADSFVNVVVQSFYTSYMWRAKVSVLKFIQALVFSNIYEMERGGRPAKITRLLFDAIIDRQMEVRTEASRSMLTLILCNYIKVDEDLFVRYFADKHKHVSTNLFRIGNFLQKYLDGMMKSKNISSLHGAILGMGAAVRAHPYSTPPTIKPMLKALCGVTSHNAELQVGGTRKVFKKAMPLSHWGLPITLVIRPMPYYSPLSHLTLTLCPQCDQIGDWG</sequence>
<accession>A0A368H1B0</accession>
<gene>
    <name evidence="3" type="ORF">ANCCAN_04810</name>
</gene>
<dbReference type="InterPro" id="IPR035309">
    <property type="entry name" value="PSME4"/>
</dbReference>
<evidence type="ECO:0000259" key="2">
    <source>
        <dbReference type="Pfam" id="PF23096"/>
    </source>
</evidence>
<reference evidence="3 4" key="1">
    <citation type="submission" date="2014-10" db="EMBL/GenBank/DDBJ databases">
        <title>Draft genome of the hookworm Ancylostoma caninum.</title>
        <authorList>
            <person name="Mitreva M."/>
        </authorList>
    </citation>
    <scope>NUCLEOTIDE SEQUENCE [LARGE SCALE GENOMIC DNA]</scope>
    <source>
        <strain evidence="3 4">Baltimore</strain>
    </source>
</reference>
<comment type="caution">
    <text evidence="3">The sequence shown here is derived from an EMBL/GenBank/DDBJ whole genome shotgun (WGS) entry which is preliminary data.</text>
</comment>
<feature type="domain" description="Proteasome activator complex subunit 4 C-terminal" evidence="1">
    <location>
        <begin position="398"/>
        <end position="443"/>
    </location>
</feature>
<dbReference type="GO" id="GO:0016504">
    <property type="term" value="F:peptidase activator activity"/>
    <property type="evidence" value="ECO:0007669"/>
    <property type="project" value="InterPro"/>
</dbReference>
<dbReference type="AlphaFoldDB" id="A0A368H1B0"/>
<dbReference type="PANTHER" id="PTHR32170">
    <property type="entry name" value="PROTEASOME ACTIVATOR COMPLEX SUBUNIT 4"/>
    <property type="match status" value="1"/>
</dbReference>
<protein>
    <submittedName>
        <fullName evidence="3">Uncharacterized protein</fullName>
    </submittedName>
</protein>
<keyword evidence="4" id="KW-1185">Reference proteome</keyword>
<dbReference type="InterPro" id="IPR021843">
    <property type="entry name" value="PSME4_C"/>
</dbReference>
<dbReference type="GO" id="GO:0070628">
    <property type="term" value="F:proteasome binding"/>
    <property type="evidence" value="ECO:0007669"/>
    <property type="project" value="InterPro"/>
</dbReference>
<dbReference type="GO" id="GO:0005634">
    <property type="term" value="C:nucleus"/>
    <property type="evidence" value="ECO:0007669"/>
    <property type="project" value="TreeGrafter"/>
</dbReference>